<dbReference type="EMBL" id="CP133612">
    <property type="protein sequence ID" value="WMV07422.1"/>
    <property type="molecule type" value="Genomic_DNA"/>
</dbReference>
<dbReference type="Pfam" id="PF13966">
    <property type="entry name" value="zf-RVT"/>
    <property type="match status" value="1"/>
</dbReference>
<gene>
    <name evidence="2" type="ORF">MTR67_000807</name>
</gene>
<dbReference type="InterPro" id="IPR043502">
    <property type="entry name" value="DNA/RNA_pol_sf"/>
</dbReference>
<dbReference type="GO" id="GO:0003824">
    <property type="term" value="F:catalytic activity"/>
    <property type="evidence" value="ECO:0007669"/>
    <property type="project" value="InterPro"/>
</dbReference>
<keyword evidence="3" id="KW-1185">Reference proteome</keyword>
<dbReference type="Pfam" id="PF00078">
    <property type="entry name" value="RVT_1"/>
    <property type="match status" value="1"/>
</dbReference>
<dbReference type="SUPFAM" id="SSF56219">
    <property type="entry name" value="DNase I-like"/>
    <property type="match status" value="1"/>
</dbReference>
<protein>
    <recommendedName>
        <fullName evidence="1">Reverse transcriptase domain-containing protein</fullName>
    </recommendedName>
</protein>
<name>A0AAF0PMF8_SOLVR</name>
<evidence type="ECO:0000259" key="1">
    <source>
        <dbReference type="PROSITE" id="PS50878"/>
    </source>
</evidence>
<accession>A0AAF0PMF8</accession>
<dbReference type="Pfam" id="PF03372">
    <property type="entry name" value="Exo_endo_phos"/>
    <property type="match status" value="1"/>
</dbReference>
<dbReference type="InterPro" id="IPR026960">
    <property type="entry name" value="RVT-Znf"/>
</dbReference>
<dbReference type="InterPro" id="IPR005135">
    <property type="entry name" value="Endo/exonuclease/phosphatase"/>
</dbReference>
<dbReference type="PANTHER" id="PTHR33116">
    <property type="entry name" value="REVERSE TRANSCRIPTASE ZINC-BINDING DOMAIN-CONTAINING PROTEIN-RELATED-RELATED"/>
    <property type="match status" value="1"/>
</dbReference>
<sequence length="1334" mass="155512">MAQWANRFEKAFVIKSLGDRLNDETEANQIIIDTFPQQNSGEKQIFPSINLDTSEEGGEEEFQFEGQIDEDAMSIIHIDDRGDLIKLVDRGRKEIGALNIEEAIPLNSTDLTDSMDPDNHAAVSFWVRQNVLKLAEEFGVHFNGSEELVEELFMKIDGKRQNPIEVVKALIPLTPKSNGSKELKRLESGNNFFSYGTRSRGGHTIVQFNEADVFCFQETKLQGDIREIIKDLWSNRWVKYVQLEASGTRGGIILMWDSRLWDGEICETGTYCITCKFVGKTQDLSWHMTGVYAPNSTLEREEVWWELGAVRGLFTGPWVVVGDFNTVRFPSEKKNCSRYNKAMMDFSKFIEDMELVDLQLAGNKYTWKKGEGHDVAARLDRFLISEAWENSFRNIKQSVLHRVTSDHCPLILECGNWGRSNSFFKFENWWLQIENFKEKVKLWWESHHCRGIPDYILADKLKYLKGKLKEWSRTSQGNLGLQKQSILSQLTELEVIQDQRQLSDDEIYLRTTLTVEFEENAKKEEVAWRQRSRAIWLKEGDKNTKFFHRTANCHKRYNNIDKLLVDEIWRSQFNHRSGVVNSEEDNLMLESQFSEAEIKECVMACARDKAPGPDGFTMTFFTNCWEIVSKEVVAAVQNFHKQNIFERSFNATFIALIPKKLGAKELKDFRPMSLIGSIYKIISKVLTERLKKIVSKLVDTHQMAFIKGRKIMDAIVIANECVDVRQISKVPGILCKLDIEKAYDHLNWGFLWKTLENMGFGERWINWIKFCTTTVKFSILINGSPIGFFSSERGLRQGDPLSPFLFILAMEGLNDMLRTTQTNSWIRGFNANMEDRQSLAISHLHYADDTLIFCDADISQLKFLRIILILFKATSGKIGELPTIYLGMPLGDKSKSKGIWNNVLEKNEKKLANWKSQYLSLGGRDTLINSVLDAFPTYMMSVYPMPASVRDRLDAIRRNFLWQGNCDPNKHKFHLVKWNEVLVSKKEGGLGTRNLKIQNHSLLMKWLWRFASQEQSLWKDTIKARYGMETSLSLQKVATVKEMRDVQGWNLKFRRPLNDWEVNRMVEFLNILERYKELSNREDKLLWAPDTQGRFSVGTAYRNSQRTHTQSSYWPWKMIWKVKVPFKVACFTWLLAKQVVLTQDNRMKKGLDLCSRCFFCECDTETINHLFLHCKETVKLWQIFINKRGISWSMPGNIKEALACWNQDGNQSRHRERWKIVPAYIWWTIWLERNQRCFENKSCSMEKMKLKCSALFYFWCKHEYPHYPYEDEDITSLSSSEGLVLSKARESQWKRRRDRAGRNREKRSPGHFIVCDCMELFCGRCDRVSFVAIV</sequence>
<dbReference type="InterPro" id="IPR036691">
    <property type="entry name" value="Endo/exonu/phosph_ase_sf"/>
</dbReference>
<evidence type="ECO:0000313" key="2">
    <source>
        <dbReference type="EMBL" id="WMV07422.1"/>
    </source>
</evidence>
<dbReference type="SUPFAM" id="SSF56672">
    <property type="entry name" value="DNA/RNA polymerases"/>
    <property type="match status" value="1"/>
</dbReference>
<dbReference type="CDD" id="cd01650">
    <property type="entry name" value="RT_nLTR_like"/>
    <property type="match status" value="1"/>
</dbReference>
<dbReference type="PANTHER" id="PTHR33116:SF78">
    <property type="entry name" value="OS12G0587133 PROTEIN"/>
    <property type="match status" value="1"/>
</dbReference>
<dbReference type="Gene3D" id="3.60.10.10">
    <property type="entry name" value="Endonuclease/exonuclease/phosphatase"/>
    <property type="match status" value="1"/>
</dbReference>
<dbReference type="Proteomes" id="UP001234989">
    <property type="component" value="Chromosome 1"/>
</dbReference>
<feature type="domain" description="Reverse transcriptase" evidence="1">
    <location>
        <begin position="638"/>
        <end position="919"/>
    </location>
</feature>
<proteinExistence type="predicted"/>
<evidence type="ECO:0000313" key="3">
    <source>
        <dbReference type="Proteomes" id="UP001234989"/>
    </source>
</evidence>
<organism evidence="2 3">
    <name type="scientific">Solanum verrucosum</name>
    <dbReference type="NCBI Taxonomy" id="315347"/>
    <lineage>
        <taxon>Eukaryota</taxon>
        <taxon>Viridiplantae</taxon>
        <taxon>Streptophyta</taxon>
        <taxon>Embryophyta</taxon>
        <taxon>Tracheophyta</taxon>
        <taxon>Spermatophyta</taxon>
        <taxon>Magnoliopsida</taxon>
        <taxon>eudicotyledons</taxon>
        <taxon>Gunneridae</taxon>
        <taxon>Pentapetalae</taxon>
        <taxon>asterids</taxon>
        <taxon>lamiids</taxon>
        <taxon>Solanales</taxon>
        <taxon>Solanaceae</taxon>
        <taxon>Solanoideae</taxon>
        <taxon>Solaneae</taxon>
        <taxon>Solanum</taxon>
    </lineage>
</organism>
<dbReference type="InterPro" id="IPR000477">
    <property type="entry name" value="RT_dom"/>
</dbReference>
<reference evidence="2" key="1">
    <citation type="submission" date="2023-08" db="EMBL/GenBank/DDBJ databases">
        <title>A de novo genome assembly of Solanum verrucosum Schlechtendal, a Mexican diploid species geographically isolated from the other diploid A-genome species in potato relatives.</title>
        <authorList>
            <person name="Hosaka K."/>
        </authorList>
    </citation>
    <scope>NUCLEOTIDE SEQUENCE</scope>
    <source>
        <tissue evidence="2">Young leaves</tissue>
    </source>
</reference>
<dbReference type="PROSITE" id="PS50878">
    <property type="entry name" value="RT_POL"/>
    <property type="match status" value="1"/>
</dbReference>